<evidence type="ECO:0000313" key="4">
    <source>
        <dbReference type="Proteomes" id="UP000735302"/>
    </source>
</evidence>
<dbReference type="AlphaFoldDB" id="A0AAV4DLP3"/>
<dbReference type="GO" id="GO:1902004">
    <property type="term" value="P:positive regulation of amyloid-beta formation"/>
    <property type="evidence" value="ECO:0007669"/>
    <property type="project" value="TreeGrafter"/>
</dbReference>
<dbReference type="InterPro" id="IPR026172">
    <property type="entry name" value="GSAP_fam"/>
</dbReference>
<evidence type="ECO:0000256" key="1">
    <source>
        <dbReference type="SAM" id="MobiDB-lite"/>
    </source>
</evidence>
<dbReference type="EMBL" id="BLXT01007988">
    <property type="protein sequence ID" value="GFO44963.1"/>
    <property type="molecule type" value="Genomic_DNA"/>
</dbReference>
<reference evidence="3 4" key="1">
    <citation type="journal article" date="2021" name="Elife">
        <title>Chloroplast acquisition without the gene transfer in kleptoplastic sea slugs, Plakobranchus ocellatus.</title>
        <authorList>
            <person name="Maeda T."/>
            <person name="Takahashi S."/>
            <person name="Yoshida T."/>
            <person name="Shimamura S."/>
            <person name="Takaki Y."/>
            <person name="Nagai Y."/>
            <person name="Toyoda A."/>
            <person name="Suzuki Y."/>
            <person name="Arimoto A."/>
            <person name="Ishii H."/>
            <person name="Satoh N."/>
            <person name="Nishiyama T."/>
            <person name="Hasebe M."/>
            <person name="Maruyama T."/>
            <person name="Minagawa J."/>
            <person name="Obokata J."/>
            <person name="Shigenobu S."/>
        </authorList>
    </citation>
    <scope>NUCLEOTIDE SEQUENCE [LARGE SCALE GENOMIC DNA]</scope>
</reference>
<feature type="domain" description="Gamma-secretase-activating protein C-terminal" evidence="2">
    <location>
        <begin position="878"/>
        <end position="986"/>
    </location>
</feature>
<dbReference type="GO" id="GO:0005802">
    <property type="term" value="C:trans-Golgi network"/>
    <property type="evidence" value="ECO:0007669"/>
    <property type="project" value="TreeGrafter"/>
</dbReference>
<protein>
    <submittedName>
        <fullName evidence="3">Protein pigeon</fullName>
    </submittedName>
</protein>
<dbReference type="InterPro" id="IPR028010">
    <property type="entry name" value="GSAP_C_dom"/>
</dbReference>
<feature type="region of interest" description="Disordered" evidence="1">
    <location>
        <begin position="437"/>
        <end position="535"/>
    </location>
</feature>
<dbReference type="PANTHER" id="PTHR13630:SF1">
    <property type="entry name" value="GAMMA-SECRETASE-ACTIVATING PROTEIN"/>
    <property type="match status" value="1"/>
</dbReference>
<evidence type="ECO:0000313" key="3">
    <source>
        <dbReference type="EMBL" id="GFO44963.1"/>
    </source>
</evidence>
<dbReference type="Pfam" id="PF14959">
    <property type="entry name" value="GSAP-16"/>
    <property type="match status" value="1"/>
</dbReference>
<name>A0AAV4DLP3_9GAST</name>
<sequence length="1119" mass="127591">MSVAYLHRESLSLTSTFYGLATDSSGEGQFIYNHRQCIGITESLVITPRIINQEKGGVILFVWNDVDKDKPSSFVTNFGIYDPESQSHKVIYTYEKKVKVVSCSLNQERTLLAFSIVKPRDHASDKKSKDVFQGFLAELQSVDKIVYSLNMERSTFLKVQFLYPDQQGQTHSRESSMLVFLHKESIGLYRVPVARIGDRGIMMSGQPKTEQVVRKFVWCQWDVLHQRLHFIQNLRADGGSGAAVGNGAGVDGVQQKMSTIQFYSRGKYEGLIDVPINFPFPYIRTADKPHYGDIPLHPGIPELTLNVAVLTQTSGTFCLCYHKLITEPRAKAMPQAPTDCQDIEYYISMVHHAKTLYGCVSNLPRHVAMQKRLVFSWLGSYLVVMLPGYFVHLLNVSPTFEPCHHLLLHDYKMIPNLTPELAATSTKHMAVKFNIGDEEESQQATKESSLPNLSASDPEQREEAITDQLASPDEPVLATEAFTDSPGQSEDLPDASQAEATRVQQQATNEEQTTILDESRSNDTSPSTATDQSQSMPTVYPIFSEACTTMKTLLPCQSFFRESGSTAQHLYDYRSGCLMKLVMNVDLMVDSFRKSYWQTRLAILHYLILHHKDPYAIKKLFEVLCDNLTSSEVNNMFTEYLVASTFAEMKKQVDREVLNLLSFTSIQTLRGQFEKGPLGERMAHVSYLNLELVDLNRRPSRDVVKRPPDNYWDVLVRRLKMRHSEPLAPRFSHTNVMRFYRQAEMEEASGKTMWDAMHVEDSFFDGVYTMKLTEIPASLWKKQQQQQQQSAQAAVAEVAGFVGGEGAISGRISRLEQVLGPTPLFLQTRIAQESTIFKRRLSMLTEDLLSKHLFRYLCKESRSKANNVAREYLYCQAKVSRQLCRLIWSLRGNHLSHELEDRLLPNLQDFGSDEEYELFQLYERFYLTATELGYPLPPGFSSFFTALGFKCLELHMFFQYVDNHILVLTPDFILQLLEDLPDDADEEIPHIKFQVISRLPKPFAEECFERWKHPITQQRKAREQVTQILQLGHILRVDSSGDMIQQARPMDPHNSRHTMAGTSDDAPFPPLGTLMKHLETIVNNTTSTRTVNFDTHLIEQAALYNTKTKTPFDLSTVNF</sequence>
<feature type="compositionally biased region" description="Polar residues" evidence="1">
    <location>
        <begin position="442"/>
        <end position="457"/>
    </location>
</feature>
<keyword evidence="4" id="KW-1185">Reference proteome</keyword>
<dbReference type="PANTHER" id="PTHR13630">
    <property type="entry name" value="GAMMA-SECRETASE-ACTIVATING PROTEIN"/>
    <property type="match status" value="1"/>
</dbReference>
<organism evidence="3 4">
    <name type="scientific">Plakobranchus ocellatus</name>
    <dbReference type="NCBI Taxonomy" id="259542"/>
    <lineage>
        <taxon>Eukaryota</taxon>
        <taxon>Metazoa</taxon>
        <taxon>Spiralia</taxon>
        <taxon>Lophotrochozoa</taxon>
        <taxon>Mollusca</taxon>
        <taxon>Gastropoda</taxon>
        <taxon>Heterobranchia</taxon>
        <taxon>Euthyneura</taxon>
        <taxon>Panpulmonata</taxon>
        <taxon>Sacoglossa</taxon>
        <taxon>Placobranchoidea</taxon>
        <taxon>Plakobranchidae</taxon>
        <taxon>Plakobranchus</taxon>
    </lineage>
</organism>
<dbReference type="Proteomes" id="UP000735302">
    <property type="component" value="Unassembled WGS sequence"/>
</dbReference>
<accession>A0AAV4DLP3</accession>
<evidence type="ECO:0000259" key="2">
    <source>
        <dbReference type="Pfam" id="PF14959"/>
    </source>
</evidence>
<proteinExistence type="predicted"/>
<comment type="caution">
    <text evidence="3">The sequence shown here is derived from an EMBL/GenBank/DDBJ whole genome shotgun (WGS) entry which is preliminary data.</text>
</comment>
<feature type="compositionally biased region" description="Polar residues" evidence="1">
    <location>
        <begin position="498"/>
        <end position="535"/>
    </location>
</feature>
<gene>
    <name evidence="3" type="ORF">PoB_007146800</name>
</gene>